<protein>
    <submittedName>
        <fullName evidence="2">Uu.00g005400.m01.CDS01</fullName>
    </submittedName>
</protein>
<feature type="domain" description="Heterokaryon incompatibility" evidence="1">
    <location>
        <begin position="101"/>
        <end position="200"/>
    </location>
</feature>
<evidence type="ECO:0000313" key="2">
    <source>
        <dbReference type="EMBL" id="CAJ2506410.1"/>
    </source>
</evidence>
<evidence type="ECO:0000313" key="3">
    <source>
        <dbReference type="Proteomes" id="UP001295740"/>
    </source>
</evidence>
<accession>A0AAI8VK45</accession>
<sequence length="821" mass="92324">MTDYDNIYEDILSRSDGPCFRLLTLLPAQGSKADSIAFYEDSDSDNDEYETAEHGFANPEGSELVFPKGHSGVRPGRNKEAVPTGIEVELSLHPFDNCPEYEALSYTWGDEAGQKYILECNGYRFIALKNLINALLALRLPDRPRTLWIDAICINQRNEPCALDERGKQVAMMHRIYGRGIRTVVWLGAANEDNFSPAFQGDSVAAVASASNRMSVMPLILREFVASTEELLSLFIDTLVTDPDKLWRDNSGVQSKWADKSAMIRRAAIAVKNDWDHRVGGDPRDIDLDTIVRGFMPKDMSDWLRTASRKLLLMPKQRDTLLTSIATWGSWRLAVPNILSREWWSRKWIIQEVCLSPEVIVLCGDISFGLDFLFLAMVMYSIFADKKQFRGHLPPSWSLLEVMEYRNLYQHHDGAPLPSLSHLLQRFRSSDAKNPLDHVYALMGLVSSSELAALSDADCKPNYSAGMTVSKCYINSARAISTTSDNLDMFAFLHRHNRLTSTSVADALPSWVPNWAVKIRDQKLPTHGIESTNTMGTSPLFTACGNCQSWTPSVERDRTLIISGYVADTIIEVVSRSMPSMSDALARLFGDDIFETIEHEEGAPGGLMDMMAVAWGGMTDIMARIGDFVGTFIEWEEFALSRTTSYPTGEEVRRVFCAVRCYGHMPAGPEAAFQAFEEYMDAFSVVRRVYSLTLSSKRPSLKFSKSRTGEELPEPSKMRKALVATAFPSLKRQARMSKFNAMQMLTIGRKLAWTRKGFLALVPEVTQTGDSIVLCKGSRLPLLMSQSRQTKQWEVFEPCYVHGIMRGEAWDETLCRRMEVI</sequence>
<dbReference type="InterPro" id="IPR052895">
    <property type="entry name" value="HetReg/Transcr_Mod"/>
</dbReference>
<dbReference type="InterPro" id="IPR010730">
    <property type="entry name" value="HET"/>
</dbReference>
<evidence type="ECO:0000259" key="1">
    <source>
        <dbReference type="Pfam" id="PF06985"/>
    </source>
</evidence>
<dbReference type="Pfam" id="PF06985">
    <property type="entry name" value="HET"/>
    <property type="match status" value="1"/>
</dbReference>
<organism evidence="2 3">
    <name type="scientific">Anthostomella pinea</name>
    <dbReference type="NCBI Taxonomy" id="933095"/>
    <lineage>
        <taxon>Eukaryota</taxon>
        <taxon>Fungi</taxon>
        <taxon>Dikarya</taxon>
        <taxon>Ascomycota</taxon>
        <taxon>Pezizomycotina</taxon>
        <taxon>Sordariomycetes</taxon>
        <taxon>Xylariomycetidae</taxon>
        <taxon>Xylariales</taxon>
        <taxon>Xylariaceae</taxon>
        <taxon>Anthostomella</taxon>
    </lineage>
</organism>
<dbReference type="Proteomes" id="UP001295740">
    <property type="component" value="Unassembled WGS sequence"/>
</dbReference>
<dbReference type="PANTHER" id="PTHR24148:SF64">
    <property type="entry name" value="HETEROKARYON INCOMPATIBILITY DOMAIN-CONTAINING PROTEIN"/>
    <property type="match status" value="1"/>
</dbReference>
<name>A0AAI8VK45_9PEZI</name>
<keyword evidence="3" id="KW-1185">Reference proteome</keyword>
<dbReference type="Pfam" id="PF26639">
    <property type="entry name" value="Het-6_barrel"/>
    <property type="match status" value="1"/>
</dbReference>
<comment type="caution">
    <text evidence="2">The sequence shown here is derived from an EMBL/GenBank/DDBJ whole genome shotgun (WGS) entry which is preliminary data.</text>
</comment>
<gene>
    <name evidence="2" type="ORF">KHLLAP_LOCUS6878</name>
</gene>
<dbReference type="PANTHER" id="PTHR24148">
    <property type="entry name" value="ANKYRIN REPEAT DOMAIN-CONTAINING PROTEIN 39 HOMOLOG-RELATED"/>
    <property type="match status" value="1"/>
</dbReference>
<proteinExistence type="predicted"/>
<reference evidence="2" key="1">
    <citation type="submission" date="2023-10" db="EMBL/GenBank/DDBJ databases">
        <authorList>
            <person name="Hackl T."/>
        </authorList>
    </citation>
    <scope>NUCLEOTIDE SEQUENCE</scope>
</reference>
<dbReference type="AlphaFoldDB" id="A0AAI8VK45"/>
<dbReference type="EMBL" id="CAUWAG010000008">
    <property type="protein sequence ID" value="CAJ2506410.1"/>
    <property type="molecule type" value="Genomic_DNA"/>
</dbReference>